<keyword evidence="2" id="KW-1185">Reference proteome</keyword>
<proteinExistence type="predicted"/>
<sequence length="166" mass="17629">MILSLLVIGAAVAVIYTLFIPHDDKGGSAVKRVDYRVELLTARRAAPYPVAAPTGLPKTWKPTSVTYDGSDGHAWHLGFLDPHGEYVAVEQSTSPAKGYVADVSQNARNTGRTQEIAGRRWQRWTGGHYDALVSTEGGATTVVTGTASQQDLTAMAAALDFAGTKA</sequence>
<dbReference type="Proteomes" id="UP001499884">
    <property type="component" value="Unassembled WGS sequence"/>
</dbReference>
<protein>
    <submittedName>
        <fullName evidence="1">DUF4245 domain-containing protein</fullName>
    </submittedName>
</protein>
<organism evidence="1 2">
    <name type="scientific">Streptomyces tremellae</name>
    <dbReference type="NCBI Taxonomy" id="1124239"/>
    <lineage>
        <taxon>Bacteria</taxon>
        <taxon>Bacillati</taxon>
        <taxon>Actinomycetota</taxon>
        <taxon>Actinomycetes</taxon>
        <taxon>Kitasatosporales</taxon>
        <taxon>Streptomycetaceae</taxon>
        <taxon>Streptomyces</taxon>
    </lineage>
</organism>
<evidence type="ECO:0000313" key="1">
    <source>
        <dbReference type="EMBL" id="GAA3760372.1"/>
    </source>
</evidence>
<dbReference type="Pfam" id="PF14030">
    <property type="entry name" value="DUF4245"/>
    <property type="match status" value="1"/>
</dbReference>
<evidence type="ECO:0000313" key="2">
    <source>
        <dbReference type="Proteomes" id="UP001499884"/>
    </source>
</evidence>
<gene>
    <name evidence="1" type="ORF">GCM10023082_63320</name>
</gene>
<dbReference type="InterPro" id="IPR025339">
    <property type="entry name" value="DUF4245"/>
</dbReference>
<accession>A0ABP7GA88</accession>
<dbReference type="EMBL" id="BAABEP010000087">
    <property type="protein sequence ID" value="GAA3760372.1"/>
    <property type="molecule type" value="Genomic_DNA"/>
</dbReference>
<reference evidence="2" key="1">
    <citation type="journal article" date="2019" name="Int. J. Syst. Evol. Microbiol.">
        <title>The Global Catalogue of Microorganisms (GCM) 10K type strain sequencing project: providing services to taxonomists for standard genome sequencing and annotation.</title>
        <authorList>
            <consortium name="The Broad Institute Genomics Platform"/>
            <consortium name="The Broad Institute Genome Sequencing Center for Infectious Disease"/>
            <person name="Wu L."/>
            <person name="Ma J."/>
        </authorList>
    </citation>
    <scope>NUCLEOTIDE SEQUENCE [LARGE SCALE GENOMIC DNA]</scope>
    <source>
        <strain evidence="2">JCM 30846</strain>
    </source>
</reference>
<comment type="caution">
    <text evidence="1">The sequence shown here is derived from an EMBL/GenBank/DDBJ whole genome shotgun (WGS) entry which is preliminary data.</text>
</comment>
<name>A0ABP7GA88_9ACTN</name>